<dbReference type="EMBL" id="OV651814">
    <property type="protein sequence ID" value="CAH1105972.1"/>
    <property type="molecule type" value="Genomic_DNA"/>
</dbReference>
<dbReference type="InterPro" id="IPR002919">
    <property type="entry name" value="TIL_dom"/>
</dbReference>
<dbReference type="SUPFAM" id="SSF57567">
    <property type="entry name" value="Serine protease inhibitors"/>
    <property type="match status" value="1"/>
</dbReference>
<dbReference type="AlphaFoldDB" id="A0A9P0CMA3"/>
<dbReference type="InterPro" id="IPR036084">
    <property type="entry name" value="Ser_inhib-like_sf"/>
</dbReference>
<evidence type="ECO:0000259" key="2">
    <source>
        <dbReference type="Pfam" id="PF01826"/>
    </source>
</evidence>
<gene>
    <name evidence="3" type="ORF">PSYICH_LOCUS7614</name>
</gene>
<dbReference type="CDD" id="cd19941">
    <property type="entry name" value="TIL"/>
    <property type="match status" value="1"/>
</dbReference>
<reference evidence="3" key="1">
    <citation type="submission" date="2022-01" db="EMBL/GenBank/DDBJ databases">
        <authorList>
            <person name="King R."/>
        </authorList>
    </citation>
    <scope>NUCLEOTIDE SEQUENCE</scope>
</reference>
<protein>
    <recommendedName>
        <fullName evidence="2">TIL domain-containing protein</fullName>
    </recommendedName>
</protein>
<proteinExistence type="predicted"/>
<sequence>MKSIIVCSFFVLILVNQVLCGIGKCGPDSHLVRCKSCCKQPSCFNREVPKCPSCPKDCKPACVCNPGFILEPEGRRCIPIGRCPIN</sequence>
<feature type="signal peptide" evidence="1">
    <location>
        <begin position="1"/>
        <end position="20"/>
    </location>
</feature>
<evidence type="ECO:0000256" key="1">
    <source>
        <dbReference type="SAM" id="SignalP"/>
    </source>
</evidence>
<feature type="domain" description="TIL" evidence="2">
    <location>
        <begin position="25"/>
        <end position="83"/>
    </location>
</feature>
<keyword evidence="4" id="KW-1185">Reference proteome</keyword>
<keyword evidence="1" id="KW-0732">Signal</keyword>
<dbReference type="Gene3D" id="2.10.25.10">
    <property type="entry name" value="Laminin"/>
    <property type="match status" value="1"/>
</dbReference>
<dbReference type="Pfam" id="PF01826">
    <property type="entry name" value="TIL"/>
    <property type="match status" value="1"/>
</dbReference>
<accession>A0A9P0CMA3</accession>
<evidence type="ECO:0000313" key="4">
    <source>
        <dbReference type="Proteomes" id="UP001153636"/>
    </source>
</evidence>
<feature type="chain" id="PRO_5040294597" description="TIL domain-containing protein" evidence="1">
    <location>
        <begin position="21"/>
        <end position="86"/>
    </location>
</feature>
<dbReference type="Proteomes" id="UP001153636">
    <property type="component" value="Chromosome 2"/>
</dbReference>
<evidence type="ECO:0000313" key="3">
    <source>
        <dbReference type="EMBL" id="CAH1105972.1"/>
    </source>
</evidence>
<name>A0A9P0CMA3_9CUCU</name>
<organism evidence="3 4">
    <name type="scientific">Psylliodes chrysocephalus</name>
    <dbReference type="NCBI Taxonomy" id="3402493"/>
    <lineage>
        <taxon>Eukaryota</taxon>
        <taxon>Metazoa</taxon>
        <taxon>Ecdysozoa</taxon>
        <taxon>Arthropoda</taxon>
        <taxon>Hexapoda</taxon>
        <taxon>Insecta</taxon>
        <taxon>Pterygota</taxon>
        <taxon>Neoptera</taxon>
        <taxon>Endopterygota</taxon>
        <taxon>Coleoptera</taxon>
        <taxon>Polyphaga</taxon>
        <taxon>Cucujiformia</taxon>
        <taxon>Chrysomeloidea</taxon>
        <taxon>Chrysomelidae</taxon>
        <taxon>Galerucinae</taxon>
        <taxon>Alticini</taxon>
        <taxon>Psylliodes</taxon>
    </lineage>
</organism>